<dbReference type="GeneID" id="39977651"/>
<organism evidence="2 3">
    <name type="scientific">Cryptosporidium ubiquitum</name>
    <dbReference type="NCBI Taxonomy" id="857276"/>
    <lineage>
        <taxon>Eukaryota</taxon>
        <taxon>Sar</taxon>
        <taxon>Alveolata</taxon>
        <taxon>Apicomplexa</taxon>
        <taxon>Conoidasida</taxon>
        <taxon>Coccidia</taxon>
        <taxon>Eucoccidiorida</taxon>
        <taxon>Eimeriorina</taxon>
        <taxon>Cryptosporidiidae</taxon>
        <taxon>Cryptosporidium</taxon>
    </lineage>
</organism>
<dbReference type="RefSeq" id="XP_028874251.1">
    <property type="nucleotide sequence ID" value="XM_029017872.1"/>
</dbReference>
<sequence length="365" mass="42434">MKKTGSFSQFGFFVFILIAICLGISECYHKEKSLEDSQEFLEEPRFETEQSDVYKEDLERMRDLDEIIKYMVNDILFPIEGIVKGYCLYRSVSDELKNDLSLFKKESIVVATILLSGKWKNPVGFISRCRESLRMVSNGMKASSFKHSDESWSSIVSNRKTIKASRIKICFKAKICSRMMKKHDGIENLRRFLVSRTQYGLIYPDQNSEIVVWNTIREFKDILSVGILKGSMKNHIRVIVMFNYMNKILNQIGKQPVSLLACIALINAMVRERSLGEWLSFSRSKTSRNRQYESGIDPVTNLRYDTSLNIRENISNFQIRTCNHVIWTSGILLSERQVQVIGENSSQVYTLRKRVSWMCNKMFTM</sequence>
<feature type="signal peptide" evidence="1">
    <location>
        <begin position="1"/>
        <end position="27"/>
    </location>
</feature>
<protein>
    <submittedName>
        <fullName evidence="2">Uncharacterized protein</fullName>
    </submittedName>
</protein>
<reference evidence="2 3" key="1">
    <citation type="submission" date="2016-10" db="EMBL/GenBank/DDBJ databases">
        <title>Reductive evolution of mitochondrial metabolism and differential evolution of invasion-related proteins in Cryptosporidium.</title>
        <authorList>
            <person name="Liu S."/>
            <person name="Roellig D.M."/>
            <person name="Guo Y."/>
            <person name="Li N."/>
            <person name="Frace M.A."/>
            <person name="Tang K."/>
            <person name="Zhang L."/>
            <person name="Feng Y."/>
            <person name="Xiao L."/>
        </authorList>
    </citation>
    <scope>NUCLEOTIDE SEQUENCE [LARGE SCALE GENOMIC DNA]</scope>
    <source>
        <strain evidence="2">39726</strain>
    </source>
</reference>
<evidence type="ECO:0000313" key="2">
    <source>
        <dbReference type="EMBL" id="OII72887.1"/>
    </source>
</evidence>
<dbReference type="OrthoDB" id="340991at2759"/>
<dbReference type="Proteomes" id="UP000186176">
    <property type="component" value="Unassembled WGS sequence"/>
</dbReference>
<evidence type="ECO:0000313" key="3">
    <source>
        <dbReference type="Proteomes" id="UP000186176"/>
    </source>
</evidence>
<dbReference type="VEuPathDB" id="CryptoDB:cubi_00859"/>
<dbReference type="EMBL" id="LRBP01000018">
    <property type="protein sequence ID" value="OII72887.1"/>
    <property type="molecule type" value="Genomic_DNA"/>
</dbReference>
<keyword evidence="1" id="KW-0732">Signal</keyword>
<feature type="chain" id="PRO_5012136558" evidence="1">
    <location>
        <begin position="28"/>
        <end position="365"/>
    </location>
</feature>
<comment type="caution">
    <text evidence="2">The sequence shown here is derived from an EMBL/GenBank/DDBJ whole genome shotgun (WGS) entry which is preliminary data.</text>
</comment>
<keyword evidence="3" id="KW-1185">Reference proteome</keyword>
<gene>
    <name evidence="2" type="ORF">cubi_00859</name>
</gene>
<name>A0A1J4MFV6_9CRYT</name>
<accession>A0A1J4MFV6</accession>
<proteinExistence type="predicted"/>
<evidence type="ECO:0000256" key="1">
    <source>
        <dbReference type="SAM" id="SignalP"/>
    </source>
</evidence>
<dbReference type="AlphaFoldDB" id="A0A1J4MFV6"/>